<sequence>MIANFQALHQAREPVVELEPAKGRADLWADSLFTATNTSDHYEAGLKRLFRVGAAEAVAAAPNFSTGFPARKTSLSPVVTLPGNRAIVALPLLFFQPVLVSLEFTRSHIFWPIESSNTGILLRRQACAASCLSSRSLEARNMLNHIHYEPPPLTISITITITIITTTLATTIATTITTTINTTIYIATIITTAITTFIRITTTITIISTTTNTTTTITRDTTTTPFSQQESVRTMINEAGRMAKQEKL</sequence>
<name>A0AAV3Z949_9GAST</name>
<dbReference type="Proteomes" id="UP000735302">
    <property type="component" value="Unassembled WGS sequence"/>
</dbReference>
<evidence type="ECO:0000313" key="1">
    <source>
        <dbReference type="EMBL" id="GFN91771.1"/>
    </source>
</evidence>
<comment type="caution">
    <text evidence="1">The sequence shown here is derived from an EMBL/GenBank/DDBJ whole genome shotgun (WGS) entry which is preliminary data.</text>
</comment>
<organism evidence="1 2">
    <name type="scientific">Plakobranchus ocellatus</name>
    <dbReference type="NCBI Taxonomy" id="259542"/>
    <lineage>
        <taxon>Eukaryota</taxon>
        <taxon>Metazoa</taxon>
        <taxon>Spiralia</taxon>
        <taxon>Lophotrochozoa</taxon>
        <taxon>Mollusca</taxon>
        <taxon>Gastropoda</taxon>
        <taxon>Heterobranchia</taxon>
        <taxon>Euthyneura</taxon>
        <taxon>Panpulmonata</taxon>
        <taxon>Sacoglossa</taxon>
        <taxon>Placobranchoidea</taxon>
        <taxon>Plakobranchidae</taxon>
        <taxon>Plakobranchus</taxon>
    </lineage>
</organism>
<dbReference type="AlphaFoldDB" id="A0AAV3Z949"/>
<evidence type="ECO:0000313" key="2">
    <source>
        <dbReference type="Proteomes" id="UP000735302"/>
    </source>
</evidence>
<protein>
    <submittedName>
        <fullName evidence="1">Uncharacterized protein</fullName>
    </submittedName>
</protein>
<reference evidence="1 2" key="1">
    <citation type="journal article" date="2021" name="Elife">
        <title>Chloroplast acquisition without the gene transfer in kleptoplastic sea slugs, Plakobranchus ocellatus.</title>
        <authorList>
            <person name="Maeda T."/>
            <person name="Takahashi S."/>
            <person name="Yoshida T."/>
            <person name="Shimamura S."/>
            <person name="Takaki Y."/>
            <person name="Nagai Y."/>
            <person name="Toyoda A."/>
            <person name="Suzuki Y."/>
            <person name="Arimoto A."/>
            <person name="Ishii H."/>
            <person name="Satoh N."/>
            <person name="Nishiyama T."/>
            <person name="Hasebe M."/>
            <person name="Maruyama T."/>
            <person name="Minagawa J."/>
            <person name="Obokata J."/>
            <person name="Shigenobu S."/>
        </authorList>
    </citation>
    <scope>NUCLEOTIDE SEQUENCE [LARGE SCALE GENOMIC DNA]</scope>
</reference>
<dbReference type="EMBL" id="BLXT01002163">
    <property type="protein sequence ID" value="GFN91771.1"/>
    <property type="molecule type" value="Genomic_DNA"/>
</dbReference>
<keyword evidence="2" id="KW-1185">Reference proteome</keyword>
<proteinExistence type="predicted"/>
<gene>
    <name evidence="1" type="ORF">PoB_001827700</name>
</gene>
<accession>A0AAV3Z949</accession>